<gene>
    <name evidence="1" type="ORF">FRZ06_08995</name>
</gene>
<evidence type="ECO:0000313" key="2">
    <source>
        <dbReference type="Proteomes" id="UP000594014"/>
    </source>
</evidence>
<name>A0ACD1AB35_9FIRM</name>
<sequence>MGFKILKRLGAVCLGLAVLGLLVFMVAGFLPVKELLPGVDQSCYVEMDDGTKLAVWYHLPEEASRGQRVPAIMETTRYIAKSERSFLLRALLNLRIAKEVPDTAEMTFLKNGYAVVKVDARGSGASFGHREMEWSREEVGDMNRVIDWIAKQPWSSGCIGSYGISYSGNTAELAMASGHPALKAAAALYPDFDVYSQAVMPGGIFNERLMKAWGEETAKMDENQIGSLYYKGISPIDGDKHGKDLKDAVKEHRTVDIFQALKKITYRDDLLAEGYTPDTISPFQYKSQIEASNIPLYVRVGWMDSGTVNGAIERFLTYSNNQTLEIGPWSHGGRYFCDPYLASTASREEMEEAQAQAVTEFFDQYLKTQAASSASTSGAANFASFDSGSKNSAPAVKHIKYYTMGAGEWNASETWPIEGFQTKRFYLSEGGKLKETRPENNTGSDLYRVDFTASTGEYNRWLTNLGGGRIEYQNRKEADQKLITYTSEPLEHAVEITGQPVVTLNLSSDAEDGALFVYLEDEGPDGTVTYITEGQLRILHRKLVEEAFGFTAIGPKHSYQRKDGELLTPGSKTKVQIGLYASSAMIQKGHRIRIAIAGHDAENFSRIPLDITPTIKIERNGELASWVELPMQIRE</sequence>
<keyword evidence="2" id="KW-1185">Reference proteome</keyword>
<proteinExistence type="predicted"/>
<keyword evidence="1" id="KW-0378">Hydrolase</keyword>
<accession>A0ACD1AB35</accession>
<reference evidence="1" key="1">
    <citation type="submission" date="2019-08" db="EMBL/GenBank/DDBJ databases">
        <title>Genome sequence of Clostridiales bacterium MT110.</title>
        <authorList>
            <person name="Cao J."/>
        </authorList>
    </citation>
    <scope>NUCLEOTIDE SEQUENCE</scope>
    <source>
        <strain evidence="1">MT110</strain>
    </source>
</reference>
<organism evidence="1 2">
    <name type="scientific">Anoxybacterium hadale</name>
    <dbReference type="NCBI Taxonomy" id="3408580"/>
    <lineage>
        <taxon>Bacteria</taxon>
        <taxon>Bacillati</taxon>
        <taxon>Bacillota</taxon>
        <taxon>Clostridia</taxon>
        <taxon>Peptostreptococcales</taxon>
        <taxon>Anaerovoracaceae</taxon>
        <taxon>Anoxybacterium</taxon>
    </lineage>
</organism>
<evidence type="ECO:0000313" key="1">
    <source>
        <dbReference type="EMBL" id="QOX63481.1"/>
    </source>
</evidence>
<protein>
    <submittedName>
        <fullName evidence="1">CocE/NonD family hydrolase</fullName>
    </submittedName>
</protein>
<dbReference type="EMBL" id="CP042469">
    <property type="protein sequence ID" value="QOX63481.1"/>
    <property type="molecule type" value="Genomic_DNA"/>
</dbReference>
<dbReference type="Proteomes" id="UP000594014">
    <property type="component" value="Chromosome"/>
</dbReference>